<evidence type="ECO:0000256" key="1">
    <source>
        <dbReference type="SAM" id="SignalP"/>
    </source>
</evidence>
<dbReference type="EMBL" id="CWJI01000008">
    <property type="protein sequence ID" value="CRY55819.1"/>
    <property type="molecule type" value="Genomic_DNA"/>
</dbReference>
<dbReference type="PRINTS" id="PR00482">
    <property type="entry name" value="OMPTIN"/>
</dbReference>
<dbReference type="Pfam" id="PF01278">
    <property type="entry name" value="Omptin"/>
    <property type="match status" value="1"/>
</dbReference>
<dbReference type="InterPro" id="IPR000036">
    <property type="entry name" value="Peptidase_A26_omptin"/>
</dbReference>
<feature type="signal peptide" evidence="1">
    <location>
        <begin position="1"/>
        <end position="25"/>
    </location>
</feature>
<dbReference type="Gene3D" id="2.40.128.90">
    <property type="entry name" value="OMPT-like"/>
    <property type="match status" value="1"/>
</dbReference>
<dbReference type="RefSeq" id="WP_053009862.1">
    <property type="nucleotide sequence ID" value="NZ_CWJI01000008.1"/>
</dbReference>
<dbReference type="Proteomes" id="UP000043316">
    <property type="component" value="Unassembled WGS sequence"/>
</dbReference>
<keyword evidence="1" id="KW-0732">Signal</keyword>
<proteinExistence type="predicted"/>
<dbReference type="InterPro" id="IPR053724">
    <property type="entry name" value="OMP_A26_sf"/>
</dbReference>
<dbReference type="SUPFAM" id="SSF69917">
    <property type="entry name" value="OMPT-like"/>
    <property type="match status" value="1"/>
</dbReference>
<reference evidence="3" key="1">
    <citation type="submission" date="2015-03" db="EMBL/GenBank/DDBJ databases">
        <authorList>
            <consortium name="Pathogen Informatics"/>
        </authorList>
    </citation>
    <scope>NUCLEOTIDE SEQUENCE [LARGE SCALE GENOMIC DNA]</scope>
    <source>
        <strain evidence="3">R148</strain>
    </source>
</reference>
<accession>A0A0H5LXC0</accession>
<dbReference type="InterPro" id="IPR020080">
    <property type="entry name" value="OM_adhesin/peptidase_omptin"/>
</dbReference>
<evidence type="ECO:0000313" key="2">
    <source>
        <dbReference type="EMBL" id="CRY55819.1"/>
    </source>
</evidence>
<evidence type="ECO:0000313" key="3">
    <source>
        <dbReference type="Proteomes" id="UP000043316"/>
    </source>
</evidence>
<name>A0A0H5LXC0_YERIN</name>
<dbReference type="AlphaFoldDB" id="A0A0H5LXC0"/>
<organism evidence="2 3">
    <name type="scientific">Yersinia intermedia</name>
    <dbReference type="NCBI Taxonomy" id="631"/>
    <lineage>
        <taxon>Bacteria</taxon>
        <taxon>Pseudomonadati</taxon>
        <taxon>Pseudomonadota</taxon>
        <taxon>Gammaproteobacteria</taxon>
        <taxon>Enterobacterales</taxon>
        <taxon>Yersiniaceae</taxon>
        <taxon>Yersinia</taxon>
    </lineage>
</organism>
<dbReference type="GO" id="GO:0009279">
    <property type="term" value="C:cell outer membrane"/>
    <property type="evidence" value="ECO:0007669"/>
    <property type="project" value="InterPro"/>
</dbReference>
<protein>
    <submittedName>
        <fullName evidence="2">Outer membrane protease</fullName>
        <ecNumber evidence="2">3.4.23.48</ecNumber>
        <ecNumber evidence="2">3.4.23.49</ecNumber>
    </submittedName>
</protein>
<dbReference type="GO" id="GO:0004190">
    <property type="term" value="F:aspartic-type endopeptidase activity"/>
    <property type="evidence" value="ECO:0007669"/>
    <property type="project" value="UniProtKB-EC"/>
</dbReference>
<keyword evidence="2" id="KW-0378">Hydrolase</keyword>
<keyword evidence="2" id="KW-0645">Protease</keyword>
<dbReference type="EC" id="3.4.23.49" evidence="2"/>
<feature type="chain" id="PRO_5005221225" evidence="1">
    <location>
        <begin position="26"/>
        <end position="313"/>
    </location>
</feature>
<dbReference type="GO" id="GO:0006508">
    <property type="term" value="P:proteolysis"/>
    <property type="evidence" value="ECO:0007669"/>
    <property type="project" value="UniProtKB-KW"/>
</dbReference>
<dbReference type="PIRSF" id="PIRSF001522">
    <property type="entry name" value="Peptidase_A26"/>
    <property type="match status" value="1"/>
</dbReference>
<dbReference type="EC" id="3.4.23.48" evidence="2"/>
<sequence>MKNVTLIKKSVCALALLITCHTASASYDSSITDNLKMSTSLGLLNAESQESAYQPEKQEHKVSQLDWKVRNAPIIKMDISWDLLSRFTLTAKGWSTLSSSDGIMDNYDWLNQNQINWSEWSHHSKTNLNYANEIDLNVKFWLLNNNNYRIGAISGYQQSNNSWTAHGGDLIYSNGSQLINLPDDIKAISYKQKFDMPYIGLAGYYRHQNFELNTLFKYSNWVNANSHDKHHLRNQTFKDTSKNARYYGVAMDVGYYVTKSTKVLVEASWNRYSEGKGNSQMLNHADGDVINTQEGAGIAYRNQTLSLGLQHKF</sequence>
<gene>
    <name evidence="2" type="primary">pla</name>
    <name evidence="2" type="ORF">ERS008476_02826</name>
</gene>